<protein>
    <submittedName>
        <fullName evidence="1">DUF1501 domain-containing protein</fullName>
    </submittedName>
</protein>
<dbReference type="EMBL" id="JAFREP010000019">
    <property type="protein sequence ID" value="MBO1320765.1"/>
    <property type="molecule type" value="Genomic_DNA"/>
</dbReference>
<dbReference type="RefSeq" id="WP_207860717.1">
    <property type="nucleotide sequence ID" value="NZ_JAFREP010000019.1"/>
</dbReference>
<reference evidence="1" key="1">
    <citation type="submission" date="2021-03" db="EMBL/GenBank/DDBJ databases">
        <authorList>
            <person name="Wang G."/>
        </authorList>
    </citation>
    <scope>NUCLEOTIDE SEQUENCE</scope>
    <source>
        <strain evidence="1">KCTC 12899</strain>
    </source>
</reference>
<dbReference type="InterPro" id="IPR010869">
    <property type="entry name" value="DUF1501"/>
</dbReference>
<keyword evidence="2" id="KW-1185">Reference proteome</keyword>
<evidence type="ECO:0000313" key="2">
    <source>
        <dbReference type="Proteomes" id="UP000664417"/>
    </source>
</evidence>
<dbReference type="PANTHER" id="PTHR43737">
    <property type="entry name" value="BLL7424 PROTEIN"/>
    <property type="match status" value="1"/>
</dbReference>
<proteinExistence type="predicted"/>
<dbReference type="PANTHER" id="PTHR43737:SF1">
    <property type="entry name" value="DUF1501 DOMAIN-CONTAINING PROTEIN"/>
    <property type="match status" value="1"/>
</dbReference>
<accession>A0A8J7QI66</accession>
<dbReference type="Pfam" id="PF07394">
    <property type="entry name" value="DUF1501"/>
    <property type="match status" value="1"/>
</dbReference>
<gene>
    <name evidence="1" type="ORF">J3U88_19960</name>
</gene>
<name>A0A8J7QI66_9BACT</name>
<sequence>MKRRSFLRHTAGALAGSITLPSLLGATPSRNQAAKAPSKNSAKKLLLIFQRGGNDALNTLVPVGDAAEYAAYRAARPNLGLAKSDLLSLQASDFFGFHPSLAPMADLINGGRVSFVSGVGYPDMNTSHFVSQAVWETGEPGNRHGSGWLNRYLQASSRDAVPRALMIDSNQSQTMSGAYTVPVSENFGALDLPLPADAGPDAGRLQALMRNLNRLDAEAAQAGWTDSTDRLFSMFDRFRNRDLSQYQPANGAKYPNSRFGRNLQHAVQLLKDQPTPLNLNSVMVNHVGYDHHRDQIGADVLSGSHAHLLGELALGIQAASADLGSELDDVLILVVSEFSRTVRENGSRGTDHGGGAVAMLVGGSATGRLVNSGAHWPGLTDHKLPWVTDFRDLYAEVLERHLGASQSEIGAALPNYTANRLGILG</sequence>
<evidence type="ECO:0000313" key="1">
    <source>
        <dbReference type="EMBL" id="MBO1320765.1"/>
    </source>
</evidence>
<dbReference type="Proteomes" id="UP000664417">
    <property type="component" value="Unassembled WGS sequence"/>
</dbReference>
<dbReference type="AlphaFoldDB" id="A0A8J7QI66"/>
<comment type="caution">
    <text evidence="1">The sequence shown here is derived from an EMBL/GenBank/DDBJ whole genome shotgun (WGS) entry which is preliminary data.</text>
</comment>
<organism evidence="1 2">
    <name type="scientific">Acanthopleuribacter pedis</name>
    <dbReference type="NCBI Taxonomy" id="442870"/>
    <lineage>
        <taxon>Bacteria</taxon>
        <taxon>Pseudomonadati</taxon>
        <taxon>Acidobacteriota</taxon>
        <taxon>Holophagae</taxon>
        <taxon>Acanthopleuribacterales</taxon>
        <taxon>Acanthopleuribacteraceae</taxon>
        <taxon>Acanthopleuribacter</taxon>
    </lineage>
</organism>